<evidence type="ECO:0000259" key="1">
    <source>
        <dbReference type="Pfam" id="PF04149"/>
    </source>
</evidence>
<feature type="domain" description="DUF397" evidence="1">
    <location>
        <begin position="12"/>
        <end position="62"/>
    </location>
</feature>
<reference evidence="2 3" key="1">
    <citation type="submission" date="2020-03" db="EMBL/GenBank/DDBJ databases">
        <title>Whole genome shotgun sequence of Phytohabitans houttuyneae NBRC 108639.</title>
        <authorList>
            <person name="Komaki H."/>
            <person name="Tamura T."/>
        </authorList>
    </citation>
    <scope>NUCLEOTIDE SEQUENCE [LARGE SCALE GENOMIC DNA]</scope>
    <source>
        <strain evidence="2 3">NBRC 108639</strain>
    </source>
</reference>
<dbReference type="Pfam" id="PF04149">
    <property type="entry name" value="DUF397"/>
    <property type="match status" value="1"/>
</dbReference>
<evidence type="ECO:0000313" key="2">
    <source>
        <dbReference type="EMBL" id="GFJ80031.1"/>
    </source>
</evidence>
<evidence type="ECO:0000313" key="3">
    <source>
        <dbReference type="Proteomes" id="UP000482800"/>
    </source>
</evidence>
<name>A0A6V8KC76_9ACTN</name>
<gene>
    <name evidence="2" type="ORF">Phou_042110</name>
</gene>
<sequence length="73" mass="7958">MLMDGSDSVTQAWVRSTRCYSEAHCVEVQVGTDRVLSRSSLRPSVELSLSHAQWACFVAGVKAGGYDRPALDI</sequence>
<dbReference type="InterPro" id="IPR007278">
    <property type="entry name" value="DUF397"/>
</dbReference>
<organism evidence="2 3">
    <name type="scientific">Phytohabitans houttuyneae</name>
    <dbReference type="NCBI Taxonomy" id="1076126"/>
    <lineage>
        <taxon>Bacteria</taxon>
        <taxon>Bacillati</taxon>
        <taxon>Actinomycetota</taxon>
        <taxon>Actinomycetes</taxon>
        <taxon>Micromonosporales</taxon>
        <taxon>Micromonosporaceae</taxon>
    </lineage>
</organism>
<dbReference type="EMBL" id="BLPF01000001">
    <property type="protein sequence ID" value="GFJ80031.1"/>
    <property type="molecule type" value="Genomic_DNA"/>
</dbReference>
<proteinExistence type="predicted"/>
<dbReference type="AlphaFoldDB" id="A0A6V8KC76"/>
<dbReference type="Proteomes" id="UP000482800">
    <property type="component" value="Unassembled WGS sequence"/>
</dbReference>
<protein>
    <recommendedName>
        <fullName evidence="1">DUF397 domain-containing protein</fullName>
    </recommendedName>
</protein>
<accession>A0A6V8KC76</accession>
<reference evidence="2 3" key="2">
    <citation type="submission" date="2020-03" db="EMBL/GenBank/DDBJ databases">
        <authorList>
            <person name="Ichikawa N."/>
            <person name="Kimura A."/>
            <person name="Kitahashi Y."/>
            <person name="Uohara A."/>
        </authorList>
    </citation>
    <scope>NUCLEOTIDE SEQUENCE [LARGE SCALE GENOMIC DNA]</scope>
    <source>
        <strain evidence="2 3">NBRC 108639</strain>
    </source>
</reference>
<comment type="caution">
    <text evidence="2">The sequence shown here is derived from an EMBL/GenBank/DDBJ whole genome shotgun (WGS) entry which is preliminary data.</text>
</comment>
<keyword evidence="3" id="KW-1185">Reference proteome</keyword>